<organism evidence="2 3">
    <name type="scientific">Nonlabens ponticola</name>
    <dbReference type="NCBI Taxonomy" id="2496866"/>
    <lineage>
        <taxon>Bacteria</taxon>
        <taxon>Pseudomonadati</taxon>
        <taxon>Bacteroidota</taxon>
        <taxon>Flavobacteriia</taxon>
        <taxon>Flavobacteriales</taxon>
        <taxon>Flavobacteriaceae</taxon>
        <taxon>Nonlabens</taxon>
    </lineage>
</organism>
<evidence type="ECO:0000313" key="2">
    <source>
        <dbReference type="EMBL" id="AZQ43221.1"/>
    </source>
</evidence>
<protein>
    <recommendedName>
        <fullName evidence="4">GOLD domain-containing protein</fullName>
    </recommendedName>
</protein>
<proteinExistence type="predicted"/>
<dbReference type="AlphaFoldDB" id="A0A3S9MVI1"/>
<evidence type="ECO:0000313" key="3">
    <source>
        <dbReference type="Proteomes" id="UP000279600"/>
    </source>
</evidence>
<dbReference type="KEGG" id="noj:EJ995_02835"/>
<sequence>MRFKFYAALMILAFAVSSCEIGDDDGAIPVQFEVVAITGVDIDDTFEFGETNEITIRYNLPSDCHSFEGFNVQSLLNNREVRVVTGFVDVGDCVRELKPEEQTLEFLAASNGTYNFKFFTGFDENNEPEFLEYEVEVED</sequence>
<dbReference type="EMBL" id="CP034549">
    <property type="protein sequence ID" value="AZQ43221.1"/>
    <property type="molecule type" value="Genomic_DNA"/>
</dbReference>
<reference evidence="2 3" key="1">
    <citation type="submission" date="2018-12" db="EMBL/GenBank/DDBJ databases">
        <title>Complete genome of Nonlabens sp. MJ115.</title>
        <authorList>
            <person name="Choi H.S."/>
            <person name="Jung J."/>
        </authorList>
    </citation>
    <scope>NUCLEOTIDE SEQUENCE [LARGE SCALE GENOMIC DNA]</scope>
    <source>
        <strain evidence="2 3">MJ115</strain>
    </source>
</reference>
<gene>
    <name evidence="2" type="ORF">EJ995_02835</name>
</gene>
<accession>A0A3S9MVI1</accession>
<dbReference type="RefSeq" id="WP_126445416.1">
    <property type="nucleotide sequence ID" value="NZ_CP034549.1"/>
</dbReference>
<dbReference type="PROSITE" id="PS51257">
    <property type="entry name" value="PROKAR_LIPOPROTEIN"/>
    <property type="match status" value="1"/>
</dbReference>
<feature type="chain" id="PRO_5019454900" description="GOLD domain-containing protein" evidence="1">
    <location>
        <begin position="23"/>
        <end position="139"/>
    </location>
</feature>
<dbReference type="Proteomes" id="UP000279600">
    <property type="component" value="Chromosome"/>
</dbReference>
<name>A0A3S9MVI1_9FLAO</name>
<evidence type="ECO:0008006" key="4">
    <source>
        <dbReference type="Google" id="ProtNLM"/>
    </source>
</evidence>
<evidence type="ECO:0000256" key="1">
    <source>
        <dbReference type="SAM" id="SignalP"/>
    </source>
</evidence>
<dbReference type="OrthoDB" id="893802at2"/>
<feature type="signal peptide" evidence="1">
    <location>
        <begin position="1"/>
        <end position="22"/>
    </location>
</feature>
<keyword evidence="1" id="KW-0732">Signal</keyword>
<keyword evidence="3" id="KW-1185">Reference proteome</keyword>